<name>A0A6L2K311_TANCI</name>
<dbReference type="EMBL" id="BKCJ010001746">
    <property type="protein sequence ID" value="GEU43716.1"/>
    <property type="molecule type" value="Genomic_DNA"/>
</dbReference>
<dbReference type="AlphaFoldDB" id="A0A6L2K311"/>
<gene>
    <name evidence="1" type="ORF">Tci_015694</name>
</gene>
<protein>
    <submittedName>
        <fullName evidence="1">Uncharacterized protein</fullName>
    </submittedName>
</protein>
<sequence length="240" mass="28288">MIKTKKNAKEDELMKIDSDLFTYNTNSCKINHLLSIEPDVFTYDIEESKNNGKQIEVEWENLSLNDWLQIRCGEVSETVRDKILKDHWRKRFRNEYDDSEDFEDPDRCGESKENEILGTIINKLHDEWFMGTDEDDDDLEGIIDYLELTLYDGFINSDDEEYKKRKCRLLGMPYVKPPPILIEKVNVTRYSIGPGEVYTKIKVSKVEELFRTRGNIAIIRAGIMDEIFKNDNKKESYDET</sequence>
<reference evidence="1" key="1">
    <citation type="journal article" date="2019" name="Sci. Rep.">
        <title>Draft genome of Tanacetum cinerariifolium, the natural source of mosquito coil.</title>
        <authorList>
            <person name="Yamashiro T."/>
            <person name="Shiraishi A."/>
            <person name="Satake H."/>
            <person name="Nakayama K."/>
        </authorList>
    </citation>
    <scope>NUCLEOTIDE SEQUENCE</scope>
</reference>
<organism evidence="1">
    <name type="scientific">Tanacetum cinerariifolium</name>
    <name type="common">Dalmatian daisy</name>
    <name type="synonym">Chrysanthemum cinerariifolium</name>
    <dbReference type="NCBI Taxonomy" id="118510"/>
    <lineage>
        <taxon>Eukaryota</taxon>
        <taxon>Viridiplantae</taxon>
        <taxon>Streptophyta</taxon>
        <taxon>Embryophyta</taxon>
        <taxon>Tracheophyta</taxon>
        <taxon>Spermatophyta</taxon>
        <taxon>Magnoliopsida</taxon>
        <taxon>eudicotyledons</taxon>
        <taxon>Gunneridae</taxon>
        <taxon>Pentapetalae</taxon>
        <taxon>asterids</taxon>
        <taxon>campanulids</taxon>
        <taxon>Asterales</taxon>
        <taxon>Asteraceae</taxon>
        <taxon>Asteroideae</taxon>
        <taxon>Anthemideae</taxon>
        <taxon>Anthemidinae</taxon>
        <taxon>Tanacetum</taxon>
    </lineage>
</organism>
<comment type="caution">
    <text evidence="1">The sequence shown here is derived from an EMBL/GenBank/DDBJ whole genome shotgun (WGS) entry which is preliminary data.</text>
</comment>
<accession>A0A6L2K311</accession>
<proteinExistence type="predicted"/>
<evidence type="ECO:0000313" key="1">
    <source>
        <dbReference type="EMBL" id="GEU43716.1"/>
    </source>
</evidence>